<gene>
    <name evidence="1" type="ORF">H8706_10505</name>
</gene>
<reference evidence="1" key="1">
    <citation type="submission" date="2020-08" db="EMBL/GenBank/DDBJ databases">
        <title>Genome public.</title>
        <authorList>
            <person name="Liu C."/>
            <person name="Sun Q."/>
        </authorList>
    </citation>
    <scope>NUCLEOTIDE SEQUENCE</scope>
    <source>
        <strain evidence="1">NSJ-50</strain>
    </source>
</reference>
<dbReference type="RefSeq" id="WP_262432605.1">
    <property type="nucleotide sequence ID" value="NZ_JACRTE010000020.1"/>
</dbReference>
<sequence length="182" mass="21172">MNLLCENAPDFLTVGGKKLKINTDFSVWIRFLTAFETNDVLRLENSLVEIFGKIPDTSSFDEIITAMRDWLNLTDEKAFKTGQACAPCLSFCYDGNLIYAELWKYFPDMMKRGLTYQEGIELVNLILCDDKTMLWHRAFARSGDFSQFPKEQKRYWEKERAKYKLPSKANQQNTDDVLSSVF</sequence>
<comment type="caution">
    <text evidence="1">The sequence shown here is derived from an EMBL/GenBank/DDBJ whole genome shotgun (WGS) entry which is preliminary data.</text>
</comment>
<dbReference type="AlphaFoldDB" id="A0A926FCC5"/>
<organism evidence="1 2">
    <name type="scientific">Qingrenia yutianensis</name>
    <dbReference type="NCBI Taxonomy" id="2763676"/>
    <lineage>
        <taxon>Bacteria</taxon>
        <taxon>Bacillati</taxon>
        <taxon>Bacillota</taxon>
        <taxon>Clostridia</taxon>
        <taxon>Eubacteriales</taxon>
        <taxon>Oscillospiraceae</taxon>
        <taxon>Qingrenia</taxon>
    </lineage>
</organism>
<proteinExistence type="predicted"/>
<dbReference type="Proteomes" id="UP000647416">
    <property type="component" value="Unassembled WGS sequence"/>
</dbReference>
<evidence type="ECO:0000313" key="2">
    <source>
        <dbReference type="Proteomes" id="UP000647416"/>
    </source>
</evidence>
<keyword evidence="2" id="KW-1185">Reference proteome</keyword>
<accession>A0A926FCC5</accession>
<name>A0A926FCC5_9FIRM</name>
<dbReference type="EMBL" id="JACRTE010000020">
    <property type="protein sequence ID" value="MBC8597291.1"/>
    <property type="molecule type" value="Genomic_DNA"/>
</dbReference>
<protein>
    <submittedName>
        <fullName evidence="1">Uncharacterized protein</fullName>
    </submittedName>
</protein>
<evidence type="ECO:0000313" key="1">
    <source>
        <dbReference type="EMBL" id="MBC8597291.1"/>
    </source>
</evidence>